<proteinExistence type="predicted"/>
<feature type="region of interest" description="Disordered" evidence="2">
    <location>
        <begin position="142"/>
        <end position="167"/>
    </location>
</feature>
<feature type="compositionally biased region" description="Polar residues" evidence="2">
    <location>
        <begin position="323"/>
        <end position="345"/>
    </location>
</feature>
<name>A0AAD1SCL9_PELCU</name>
<feature type="region of interest" description="Disordered" evidence="2">
    <location>
        <begin position="1"/>
        <end position="61"/>
    </location>
</feature>
<protein>
    <recommendedName>
        <fullName evidence="5">M-phase phosphoprotein 9</fullName>
    </recommendedName>
</protein>
<feature type="region of interest" description="Disordered" evidence="2">
    <location>
        <begin position="845"/>
        <end position="876"/>
    </location>
</feature>
<evidence type="ECO:0000313" key="3">
    <source>
        <dbReference type="EMBL" id="CAH2295767.1"/>
    </source>
</evidence>
<feature type="coiled-coil region" evidence="1">
    <location>
        <begin position="761"/>
        <end position="788"/>
    </location>
</feature>
<dbReference type="AlphaFoldDB" id="A0AAD1SCL9"/>
<dbReference type="Proteomes" id="UP001295444">
    <property type="component" value="Chromosome 05"/>
</dbReference>
<organism evidence="3 4">
    <name type="scientific">Pelobates cultripes</name>
    <name type="common">Western spadefoot toad</name>
    <dbReference type="NCBI Taxonomy" id="61616"/>
    <lineage>
        <taxon>Eukaryota</taxon>
        <taxon>Metazoa</taxon>
        <taxon>Chordata</taxon>
        <taxon>Craniata</taxon>
        <taxon>Vertebrata</taxon>
        <taxon>Euteleostomi</taxon>
        <taxon>Amphibia</taxon>
        <taxon>Batrachia</taxon>
        <taxon>Anura</taxon>
        <taxon>Pelobatoidea</taxon>
        <taxon>Pelobatidae</taxon>
        <taxon>Pelobates</taxon>
    </lineage>
</organism>
<feature type="region of interest" description="Disordered" evidence="2">
    <location>
        <begin position="898"/>
        <end position="993"/>
    </location>
</feature>
<dbReference type="InterPro" id="IPR026636">
    <property type="entry name" value="MPHOSPH9"/>
</dbReference>
<feature type="compositionally biased region" description="Low complexity" evidence="2">
    <location>
        <begin position="941"/>
        <end position="952"/>
    </location>
</feature>
<feature type="region of interest" description="Disordered" evidence="2">
    <location>
        <begin position="197"/>
        <end position="223"/>
    </location>
</feature>
<dbReference type="GO" id="GO:0005814">
    <property type="term" value="C:centriole"/>
    <property type="evidence" value="ECO:0007669"/>
    <property type="project" value="TreeGrafter"/>
</dbReference>
<feature type="coiled-coil region" evidence="1">
    <location>
        <begin position="1064"/>
        <end position="1116"/>
    </location>
</feature>
<reference evidence="3" key="1">
    <citation type="submission" date="2022-03" db="EMBL/GenBank/DDBJ databases">
        <authorList>
            <person name="Alioto T."/>
            <person name="Alioto T."/>
            <person name="Gomez Garrido J."/>
        </authorList>
    </citation>
    <scope>NUCLEOTIDE SEQUENCE</scope>
</reference>
<keyword evidence="4" id="KW-1185">Reference proteome</keyword>
<dbReference type="PANTHER" id="PTHR14926">
    <property type="entry name" value="M-PHASE PHOSPHOPROTEIN 9"/>
    <property type="match status" value="1"/>
</dbReference>
<gene>
    <name evidence="3" type="ORF">PECUL_23A037511</name>
</gene>
<feature type="compositionally biased region" description="Basic and acidic residues" evidence="2">
    <location>
        <begin position="24"/>
        <end position="33"/>
    </location>
</feature>
<evidence type="ECO:0000256" key="2">
    <source>
        <dbReference type="SAM" id="MobiDB-lite"/>
    </source>
</evidence>
<dbReference type="SUPFAM" id="SSF57997">
    <property type="entry name" value="Tropomyosin"/>
    <property type="match status" value="1"/>
</dbReference>
<evidence type="ECO:0000256" key="1">
    <source>
        <dbReference type="SAM" id="Coils"/>
    </source>
</evidence>
<evidence type="ECO:0000313" key="4">
    <source>
        <dbReference type="Proteomes" id="UP001295444"/>
    </source>
</evidence>
<feature type="coiled-coil region" evidence="1">
    <location>
        <begin position="628"/>
        <end position="711"/>
    </location>
</feature>
<evidence type="ECO:0008006" key="5">
    <source>
        <dbReference type="Google" id="ProtNLM"/>
    </source>
</evidence>
<accession>A0AAD1SCL9</accession>
<sequence length="1136" mass="129049">MAWDKQCVAEGSKLRMDASTSRKTAPECSEHSAELCNKAAPSERISNNSGTVTPEKCSPPSALQTSLIRDFCGGEQTDQEPRKNSEIQWLQLFQLVEKQCQEQMVAQQEQFNCQIQVIRDEIKHLIQLQSGGSPQIISTGDASLSMAGSANPRTIRGGPQSRHQENTDKISRSLSHNGDEKQQKAFITQEQFVENTSVSSGYGTHSVSEANTGLSSYSQNTSRESRLPTQHTFKESKAQPLTHNLIQAPEEIVRHFIQGSGKQWQLSLHDNTSKDATITPEHTRDHISCDQSTSIENDGLNSKPLTTWAQKLKNNHHKKSNQKDLVSPQTSQARTEAETLNQNENTDGFSNTFYLNNRSESTNSLFSAGSGFTYWKMDEKEMYHPLPENFGRFSIKEPDEVGIPSLTDIYQQKQREYPAWKPLSPSEYTHPPEVLTLDPTLHRKPQHSSFISKPNLQNTQNNVISMTPDSILENSSSFIHYDAHSLSSAASAPSLGESPTCSPMGDQQWEVNKYQNHVNLSYELSPGDGSCDERMLCTDDDVNSLTPSSMPESPLPFTEENISESSRIHPLTLSNIRRSLREKHSRHLSDLRDYYESEISNLKQQIIANAKSSSTEDVKNITSLSERCDHMESALTEASKRIRILEIKNNELEQLLIEWKERYHVSNKNCNVFQEQMEEMRTGFKDRENAISRLQSKLKDTEEALQKAFRLSDDKDIRIKEEHKRFQDLLSEYQSLGKEHERVKDTLCVTESKLCHAHAEIHELKRSVSKLEAQIKQLEHENTVKLRHVAESQLLQSNANHEVIHTLRSMDVAKRKCLTPGAACSIFTGQPLDNKDSDIENRKETTYEPDRYNSPPEKATSFDNVSEMSKTKEIRSQESPILKALRDFEEEKVLTTWRSQTEKQNAAHKLSSRRQTVGFNDCWSPHGSPENQKSRQRRINSPSGPRSSSVPPANRKPTAITTPTKRELMLTPVSVKYSPKRSPRENLSPGLTQLLCSDENPMTRFDVVWDGSATHKDPSPRKRLQFMSLDEPEVIQKSRSESQLAPLVAPYDTEFIYNDRMKTISDTERLFDDLTEEKQQIEAALSRMPSSGHRLSLQMRAKKENLEDRLEKVNRHLGSVRMILKKYHVLPSSANI</sequence>
<keyword evidence="1" id="KW-0175">Coiled coil</keyword>
<dbReference type="PANTHER" id="PTHR14926:SF1">
    <property type="entry name" value="M-PHASE PHOSPHOPROTEIN 9"/>
    <property type="match status" value="1"/>
</dbReference>
<feature type="compositionally biased region" description="Polar residues" evidence="2">
    <location>
        <begin position="142"/>
        <end position="152"/>
    </location>
</feature>
<feature type="region of interest" description="Disordered" evidence="2">
    <location>
        <begin position="313"/>
        <end position="345"/>
    </location>
</feature>
<dbReference type="EMBL" id="OW240916">
    <property type="protein sequence ID" value="CAH2295767.1"/>
    <property type="molecule type" value="Genomic_DNA"/>
</dbReference>